<comment type="miscellaneous">
    <text evidence="8">The porphobilinogen subunits are added to the dipyrromethane group.</text>
</comment>
<protein>
    <recommendedName>
        <fullName evidence="8">Porphobilinogen deaminase</fullName>
        <shortName evidence="8">PBG</shortName>
        <ecNumber evidence="8">2.5.1.61</ecNumber>
    </recommendedName>
    <alternativeName>
        <fullName evidence="8">Hydroxymethylbilane synthase</fullName>
        <shortName evidence="8">HMBS</shortName>
    </alternativeName>
    <alternativeName>
        <fullName evidence="8">Pre-uroporphyrinogen synthase</fullName>
    </alternativeName>
</protein>
<dbReference type="EMBL" id="CP094669">
    <property type="protein sequence ID" value="UOG74103.1"/>
    <property type="molecule type" value="Genomic_DNA"/>
</dbReference>
<dbReference type="NCBIfam" id="TIGR00212">
    <property type="entry name" value="hemC"/>
    <property type="match status" value="1"/>
</dbReference>
<organism evidence="11 12">
    <name type="scientific">Hymenobacter tibetensis</name>
    <dbReference type="NCBI Taxonomy" id="497967"/>
    <lineage>
        <taxon>Bacteria</taxon>
        <taxon>Pseudomonadati</taxon>
        <taxon>Bacteroidota</taxon>
        <taxon>Cytophagia</taxon>
        <taxon>Cytophagales</taxon>
        <taxon>Hymenobacteraceae</taxon>
        <taxon>Hymenobacter</taxon>
    </lineage>
</organism>
<dbReference type="InterPro" id="IPR022418">
    <property type="entry name" value="Porphobilinogen_deaminase_C"/>
</dbReference>
<evidence type="ECO:0000313" key="12">
    <source>
        <dbReference type="Proteomes" id="UP000831113"/>
    </source>
</evidence>
<dbReference type="RefSeq" id="WP_243797305.1">
    <property type="nucleotide sequence ID" value="NZ_CP094669.1"/>
</dbReference>
<dbReference type="PIRSF" id="PIRSF001438">
    <property type="entry name" value="4pyrrol_synth_OHMeBilane_synth"/>
    <property type="match status" value="1"/>
</dbReference>
<evidence type="ECO:0000256" key="2">
    <source>
        <dbReference type="ARBA" id="ARBA00004735"/>
    </source>
</evidence>
<evidence type="ECO:0000256" key="6">
    <source>
        <dbReference type="ARBA" id="ARBA00023244"/>
    </source>
</evidence>
<name>A0ABY4CV13_9BACT</name>
<evidence type="ECO:0000256" key="1">
    <source>
        <dbReference type="ARBA" id="ARBA00002869"/>
    </source>
</evidence>
<feature type="domain" description="Porphobilinogen deaminase N-terminal" evidence="9">
    <location>
        <begin position="24"/>
        <end position="223"/>
    </location>
</feature>
<reference evidence="11 12" key="1">
    <citation type="submission" date="2022-03" db="EMBL/GenBank/DDBJ databases">
        <title>Hymenobactersp. isolated from the air.</title>
        <authorList>
            <person name="Won M."/>
            <person name="Kwon S.-W."/>
        </authorList>
    </citation>
    <scope>NUCLEOTIDE SEQUENCE [LARGE SCALE GENOMIC DNA]</scope>
    <source>
        <strain evidence="11 12">KACC 21982</strain>
    </source>
</reference>
<comment type="subunit">
    <text evidence="4 8">Monomer.</text>
</comment>
<evidence type="ECO:0000259" key="10">
    <source>
        <dbReference type="Pfam" id="PF03900"/>
    </source>
</evidence>
<evidence type="ECO:0000259" key="9">
    <source>
        <dbReference type="Pfam" id="PF01379"/>
    </source>
</evidence>
<dbReference type="InterPro" id="IPR000860">
    <property type="entry name" value="HemC"/>
</dbReference>
<dbReference type="SUPFAM" id="SSF53850">
    <property type="entry name" value="Periplasmic binding protein-like II"/>
    <property type="match status" value="1"/>
</dbReference>
<feature type="modified residue" description="S-(dipyrrolylmethanemethyl)cysteine" evidence="8">
    <location>
        <position position="259"/>
    </location>
</feature>
<dbReference type="Gene3D" id="3.30.160.40">
    <property type="entry name" value="Porphobilinogen deaminase, C-terminal domain"/>
    <property type="match status" value="1"/>
</dbReference>
<dbReference type="PANTHER" id="PTHR11557">
    <property type="entry name" value="PORPHOBILINOGEN DEAMINASE"/>
    <property type="match status" value="1"/>
</dbReference>
<evidence type="ECO:0000256" key="7">
    <source>
        <dbReference type="ARBA" id="ARBA00048169"/>
    </source>
</evidence>
<feature type="domain" description="Porphobilinogen deaminase C-terminal" evidence="10">
    <location>
        <begin position="243"/>
        <end position="313"/>
    </location>
</feature>
<gene>
    <name evidence="8 11" type="primary">hemC</name>
    <name evidence="11" type="ORF">MTX78_18525</name>
</gene>
<dbReference type="Gene3D" id="3.40.190.10">
    <property type="entry name" value="Periplasmic binding protein-like II"/>
    <property type="match status" value="2"/>
</dbReference>
<comment type="cofactor">
    <cofactor evidence="8">
        <name>dipyrromethane</name>
        <dbReference type="ChEBI" id="CHEBI:60342"/>
    </cofactor>
    <text evidence="8">Binds 1 dipyrromethane group covalently.</text>
</comment>
<accession>A0ABY4CV13</accession>
<dbReference type="Pfam" id="PF01379">
    <property type="entry name" value="Porphobil_deam"/>
    <property type="match status" value="1"/>
</dbReference>
<dbReference type="GO" id="GO:0004418">
    <property type="term" value="F:hydroxymethylbilane synthase activity"/>
    <property type="evidence" value="ECO:0007669"/>
    <property type="project" value="UniProtKB-EC"/>
</dbReference>
<dbReference type="HAMAP" id="MF_00260">
    <property type="entry name" value="Porphobil_deam"/>
    <property type="match status" value="1"/>
</dbReference>
<dbReference type="Pfam" id="PF03900">
    <property type="entry name" value="Porphobil_deamC"/>
    <property type="match status" value="1"/>
</dbReference>
<dbReference type="Proteomes" id="UP000831113">
    <property type="component" value="Chromosome"/>
</dbReference>
<evidence type="ECO:0000256" key="4">
    <source>
        <dbReference type="ARBA" id="ARBA00011245"/>
    </source>
</evidence>
<proteinExistence type="inferred from homology"/>
<dbReference type="SUPFAM" id="SSF54782">
    <property type="entry name" value="Porphobilinogen deaminase (hydroxymethylbilane synthase), C-terminal domain"/>
    <property type="match status" value="1"/>
</dbReference>
<dbReference type="InterPro" id="IPR036803">
    <property type="entry name" value="Porphobilinogen_deaminase_C_sf"/>
</dbReference>
<dbReference type="EC" id="2.5.1.61" evidence="8"/>
<comment type="catalytic activity">
    <reaction evidence="7 8">
        <text>4 porphobilinogen + H2O = hydroxymethylbilane + 4 NH4(+)</text>
        <dbReference type="Rhea" id="RHEA:13185"/>
        <dbReference type="ChEBI" id="CHEBI:15377"/>
        <dbReference type="ChEBI" id="CHEBI:28938"/>
        <dbReference type="ChEBI" id="CHEBI:57845"/>
        <dbReference type="ChEBI" id="CHEBI:58126"/>
        <dbReference type="EC" id="2.5.1.61"/>
    </reaction>
</comment>
<dbReference type="PRINTS" id="PR00151">
    <property type="entry name" value="PORPHBDMNASE"/>
</dbReference>
<comment type="pathway">
    <text evidence="2">Porphyrin-containing compound metabolism; protoporphyrin-IX biosynthesis; coproporphyrinogen-III from 5-aminolevulinate: step 2/4.</text>
</comment>
<dbReference type="InterPro" id="IPR022417">
    <property type="entry name" value="Porphobilin_deaminase_N"/>
</dbReference>
<keyword evidence="12" id="KW-1185">Reference proteome</keyword>
<keyword evidence="5 8" id="KW-0808">Transferase</keyword>
<keyword evidence="6 8" id="KW-0627">Porphyrin biosynthesis</keyword>
<evidence type="ECO:0000256" key="8">
    <source>
        <dbReference type="HAMAP-Rule" id="MF_00260"/>
    </source>
</evidence>
<evidence type="ECO:0000313" key="11">
    <source>
        <dbReference type="EMBL" id="UOG74103.1"/>
    </source>
</evidence>
<evidence type="ECO:0000256" key="5">
    <source>
        <dbReference type="ARBA" id="ARBA00022679"/>
    </source>
</evidence>
<sequence length="331" mass="35533">MADATSVVGGSYLNSGFVLVKKPVRIGTRGSRLALWQANHVASCLEQAGIMTEIVIITTTGDVVLDRSLDKIGAKGVFTEELEVGLRTGHIDIAVHSAKDVQSSIPADLELLAFMEREQVNDVVVSFQTDLDLHKPGLVLGTSSTRRKAMLKRFLPNSTTAEARGNLQTRLRKLEEGQYDALVLAYAGVHRMEYDALIRHTLPETQFVPATGQGSVAIECARSLESDLKAELQRILDHGPTHICLAAERAFLRTMEGGCSIPSFALATLTTAGTVQLHGGLISLDGEQLLEEIQSAVTTAADALGVQVAEKILASGGQQILESIREARTPV</sequence>
<comment type="function">
    <text evidence="1 8">Tetrapolymerization of the monopyrrole PBG into the hydroxymethylbilane pre-uroporphyrinogen in several discrete steps.</text>
</comment>
<dbReference type="PANTHER" id="PTHR11557:SF0">
    <property type="entry name" value="PORPHOBILINOGEN DEAMINASE"/>
    <property type="match status" value="1"/>
</dbReference>
<comment type="similarity">
    <text evidence="3 8">Belongs to the HMBS family.</text>
</comment>
<evidence type="ECO:0000256" key="3">
    <source>
        <dbReference type="ARBA" id="ARBA00005638"/>
    </source>
</evidence>